<dbReference type="STRING" id="394096.DB31_3943"/>
<organism evidence="1 2">
    <name type="scientific">Hyalangium minutum</name>
    <dbReference type="NCBI Taxonomy" id="394096"/>
    <lineage>
        <taxon>Bacteria</taxon>
        <taxon>Pseudomonadati</taxon>
        <taxon>Myxococcota</taxon>
        <taxon>Myxococcia</taxon>
        <taxon>Myxococcales</taxon>
        <taxon>Cystobacterineae</taxon>
        <taxon>Archangiaceae</taxon>
        <taxon>Hyalangium</taxon>
    </lineage>
</organism>
<evidence type="ECO:0008006" key="3">
    <source>
        <dbReference type="Google" id="ProtNLM"/>
    </source>
</evidence>
<name>A0A085W496_9BACT</name>
<accession>A0A085W496</accession>
<dbReference type="AlphaFoldDB" id="A0A085W496"/>
<proteinExistence type="predicted"/>
<evidence type="ECO:0000313" key="2">
    <source>
        <dbReference type="Proteomes" id="UP000028725"/>
    </source>
</evidence>
<keyword evidence="2" id="KW-1185">Reference proteome</keyword>
<comment type="caution">
    <text evidence="1">The sequence shown here is derived from an EMBL/GenBank/DDBJ whole genome shotgun (WGS) entry which is preliminary data.</text>
</comment>
<dbReference type="Proteomes" id="UP000028725">
    <property type="component" value="Unassembled WGS sequence"/>
</dbReference>
<dbReference type="EMBL" id="JMCB01000021">
    <property type="protein sequence ID" value="KFE62509.1"/>
    <property type="molecule type" value="Genomic_DNA"/>
</dbReference>
<dbReference type="Pfam" id="PF09536">
    <property type="entry name" value="DUF2378"/>
    <property type="match status" value="1"/>
</dbReference>
<reference evidence="1 2" key="1">
    <citation type="submission" date="2014-04" db="EMBL/GenBank/DDBJ databases">
        <title>Genome assembly of Hyalangium minutum DSM 14724.</title>
        <authorList>
            <person name="Sharma G."/>
            <person name="Subramanian S."/>
        </authorList>
    </citation>
    <scope>NUCLEOTIDE SEQUENCE [LARGE SCALE GENOMIC DNA]</scope>
    <source>
        <strain evidence="1 2">DSM 14724</strain>
    </source>
</reference>
<sequence length="187" mass="21282">MRTSPLTPPPLAVEPMTRAILFEGLFVHGLPRNERFEAEMREAGFDRDDLLPQYPLKLFRQCLDIACKHFYPGLTVEEGRRRLGQQFVQGFGQTVLGRVVSVSVPLLGPARFLKKFPEHLRFDSSPIVVNAVQVSERQFRMEFRTGVGLSPYFLCGLLEEALRMARVTPVIRVAPTSPISFDLHITW</sequence>
<dbReference type="NCBIfam" id="TIGR02265">
    <property type="entry name" value="Mxa_TIGR02265"/>
    <property type="match status" value="1"/>
</dbReference>
<protein>
    <recommendedName>
        <fullName evidence="3">Guanylate cyclase-related protein</fullName>
    </recommendedName>
</protein>
<evidence type="ECO:0000313" key="1">
    <source>
        <dbReference type="EMBL" id="KFE62509.1"/>
    </source>
</evidence>
<dbReference type="InterPro" id="IPR011751">
    <property type="entry name" value="Mxa_paralog_2265"/>
</dbReference>
<gene>
    <name evidence="1" type="ORF">DB31_3943</name>
</gene>